<keyword evidence="5" id="KW-0067">ATP-binding</keyword>
<evidence type="ECO:0000256" key="2">
    <source>
        <dbReference type="ARBA" id="ARBA00022679"/>
    </source>
</evidence>
<dbReference type="GO" id="GO:0005524">
    <property type="term" value="F:ATP binding"/>
    <property type="evidence" value="ECO:0007669"/>
    <property type="project" value="UniProtKB-KW"/>
</dbReference>
<dbReference type="STRING" id="563192.HMPREF0179_00232"/>
<accession>E5Y223</accession>
<evidence type="ECO:0000256" key="3">
    <source>
        <dbReference type="ARBA" id="ARBA00022741"/>
    </source>
</evidence>
<reference evidence="7 8" key="2">
    <citation type="submission" date="2013-04" db="EMBL/GenBank/DDBJ databases">
        <title>The Genome Sequence of Bilophila wadsworthia 3_1_6.</title>
        <authorList>
            <consortium name="The Broad Institute Genomics Platform"/>
            <person name="Earl A."/>
            <person name="Ward D."/>
            <person name="Feldgarden M."/>
            <person name="Gevers D."/>
            <person name="Sibley C."/>
            <person name="Strauss J."/>
            <person name="Allen-Vercoe E."/>
            <person name="Walker B."/>
            <person name="Young S."/>
            <person name="Zeng Q."/>
            <person name="Gargeya S."/>
            <person name="Fitzgerald M."/>
            <person name="Haas B."/>
            <person name="Abouelleil A."/>
            <person name="Allen A.W."/>
            <person name="Alvarado L."/>
            <person name="Arachchi H.M."/>
            <person name="Berlin A.M."/>
            <person name="Chapman S.B."/>
            <person name="Gainer-Dewar J."/>
            <person name="Goldberg J."/>
            <person name="Griggs A."/>
            <person name="Gujja S."/>
            <person name="Hansen M."/>
            <person name="Howarth C."/>
            <person name="Imamovic A."/>
            <person name="Ireland A."/>
            <person name="Larimer J."/>
            <person name="McCowan C."/>
            <person name="Murphy C."/>
            <person name="Pearson M."/>
            <person name="Poon T.W."/>
            <person name="Priest M."/>
            <person name="Roberts A."/>
            <person name="Saif S."/>
            <person name="Shea T."/>
            <person name="Sisk P."/>
            <person name="Sykes S."/>
            <person name="Wortman J."/>
            <person name="Nusbaum C."/>
            <person name="Birren B."/>
        </authorList>
    </citation>
    <scope>NUCLEOTIDE SEQUENCE [LARGE SCALE GENOMIC DNA]</scope>
    <source>
        <strain evidence="7 8">3_1_6</strain>
    </source>
</reference>
<dbReference type="RefSeq" id="WP_005024308.1">
    <property type="nucleotide sequence ID" value="NZ_KE150239.1"/>
</dbReference>
<feature type="domain" description="Pyridoxamine kinase/Phosphomethylpyrimidine kinase" evidence="6">
    <location>
        <begin position="29"/>
        <end position="266"/>
    </location>
</feature>
<dbReference type="NCBIfam" id="NF005491">
    <property type="entry name" value="PRK07105.1"/>
    <property type="match status" value="1"/>
</dbReference>
<keyword evidence="8" id="KW-1185">Reference proteome</keyword>
<keyword evidence="2" id="KW-0808">Transferase</keyword>
<proteinExistence type="predicted"/>
<evidence type="ECO:0000256" key="4">
    <source>
        <dbReference type="ARBA" id="ARBA00022777"/>
    </source>
</evidence>
<dbReference type="OrthoDB" id="9800808at2"/>
<protein>
    <recommendedName>
        <fullName evidence="1">pyridoxal kinase</fullName>
        <ecNumber evidence="1">2.7.1.35</ecNumber>
    </recommendedName>
</protein>
<dbReference type="Pfam" id="PF08543">
    <property type="entry name" value="Phos_pyr_kin"/>
    <property type="match status" value="1"/>
</dbReference>
<dbReference type="eggNOG" id="COG2240">
    <property type="taxonomic scope" value="Bacteria"/>
</dbReference>
<dbReference type="GO" id="GO:0005829">
    <property type="term" value="C:cytosol"/>
    <property type="evidence" value="ECO:0007669"/>
    <property type="project" value="TreeGrafter"/>
</dbReference>
<reference evidence="7 8" key="1">
    <citation type="submission" date="2010-10" db="EMBL/GenBank/DDBJ databases">
        <authorList>
            <consortium name="The Broad Institute Genome Sequencing Platform"/>
            <person name="Ward D."/>
            <person name="Earl A."/>
            <person name="Feldgarden M."/>
            <person name="Young S.K."/>
            <person name="Gargeya S."/>
            <person name="Zeng Q."/>
            <person name="Alvarado L."/>
            <person name="Berlin A."/>
            <person name="Bochicchio J."/>
            <person name="Chapman S.B."/>
            <person name="Chen Z."/>
            <person name="Freedman E."/>
            <person name="Gellesch M."/>
            <person name="Goldberg J."/>
            <person name="Griggs A."/>
            <person name="Gujja S."/>
            <person name="Heilman E."/>
            <person name="Heiman D."/>
            <person name="Howarth C."/>
            <person name="Mehta T."/>
            <person name="Neiman D."/>
            <person name="Pearson M."/>
            <person name="Roberts A."/>
            <person name="Saif S."/>
            <person name="Shea T."/>
            <person name="Shenoy N."/>
            <person name="Sisk P."/>
            <person name="Stolte C."/>
            <person name="Sykes S."/>
            <person name="White J."/>
            <person name="Yandava C."/>
            <person name="Allen-Vercoe E."/>
            <person name="Sibley C."/>
            <person name="Ambrose C.E."/>
            <person name="Strauss J."/>
            <person name="Daigneault M."/>
            <person name="Haas B."/>
            <person name="Nusbaum C."/>
            <person name="Birren B."/>
        </authorList>
    </citation>
    <scope>NUCLEOTIDE SEQUENCE [LARGE SCALE GENOMIC DNA]</scope>
    <source>
        <strain evidence="7 8">3_1_6</strain>
    </source>
</reference>
<keyword evidence="4 7" id="KW-0418">Kinase</keyword>
<dbReference type="GO" id="GO:0009443">
    <property type="term" value="P:pyridoxal 5'-phosphate salvage"/>
    <property type="evidence" value="ECO:0007669"/>
    <property type="project" value="InterPro"/>
</dbReference>
<evidence type="ECO:0000256" key="5">
    <source>
        <dbReference type="ARBA" id="ARBA00022840"/>
    </source>
</evidence>
<sequence length="296" mass="32224">MRNPIPRVAAIHDLAGFARTSLTAAIPILSSMGIQATPLPTAILSTQTVGYNDFTLLDLTDDMVRILDHWERLGLRFDGVYSGFMASTAQMDSAARCIRNCLAPGGLAVVDPVLGDDGKLIPTMTPEMVAKMRWLITCADLITPNFTEVCLLLDEPYSPEADLPTLKGWLRRLAENGPKTVVATSVPLADGQASRKPECTSVLAYERDEDRFWRVDCSYIPAYYPGTGDVFASVLTGSLLQGDSLAIALDRAVQFVTLGIRATFGQGLPNREGILLERILDTLRAPLGSYMCRLVD</sequence>
<keyword evidence="3" id="KW-0547">Nucleotide-binding</keyword>
<dbReference type="PANTHER" id="PTHR10534:SF2">
    <property type="entry name" value="PYRIDOXAL KINASE"/>
    <property type="match status" value="1"/>
</dbReference>
<dbReference type="AlphaFoldDB" id="E5Y223"/>
<organism evidence="7 8">
    <name type="scientific">Bilophila wadsworthia (strain 3_1_6)</name>
    <dbReference type="NCBI Taxonomy" id="563192"/>
    <lineage>
        <taxon>Bacteria</taxon>
        <taxon>Pseudomonadati</taxon>
        <taxon>Thermodesulfobacteriota</taxon>
        <taxon>Desulfovibrionia</taxon>
        <taxon>Desulfovibrionales</taxon>
        <taxon>Desulfovibrionaceae</taxon>
        <taxon>Bilophila</taxon>
    </lineage>
</organism>
<gene>
    <name evidence="7" type="ORF">HMPREF0179_00232</name>
</gene>
<dbReference type="CDD" id="cd01173">
    <property type="entry name" value="pyridoxal_pyridoxamine_kinase"/>
    <property type="match status" value="1"/>
</dbReference>
<dbReference type="HOGENOM" id="CLU_046496_2_0_7"/>
<dbReference type="EMBL" id="ADCP02000002">
    <property type="protein sequence ID" value="EFV45969.1"/>
    <property type="molecule type" value="Genomic_DNA"/>
</dbReference>
<evidence type="ECO:0000256" key="1">
    <source>
        <dbReference type="ARBA" id="ARBA00012104"/>
    </source>
</evidence>
<dbReference type="InterPro" id="IPR004625">
    <property type="entry name" value="PyrdxlKinase"/>
</dbReference>
<name>E5Y223_BILW3</name>
<dbReference type="PANTHER" id="PTHR10534">
    <property type="entry name" value="PYRIDOXAL KINASE"/>
    <property type="match status" value="1"/>
</dbReference>
<evidence type="ECO:0000313" key="8">
    <source>
        <dbReference type="Proteomes" id="UP000006034"/>
    </source>
</evidence>
<dbReference type="Proteomes" id="UP000006034">
    <property type="component" value="Unassembled WGS sequence"/>
</dbReference>
<dbReference type="GeneID" id="78086980"/>
<dbReference type="InterPro" id="IPR029056">
    <property type="entry name" value="Ribokinase-like"/>
</dbReference>
<comment type="caution">
    <text evidence="7">The sequence shown here is derived from an EMBL/GenBank/DDBJ whole genome shotgun (WGS) entry which is preliminary data.</text>
</comment>
<dbReference type="Gene3D" id="3.40.1190.20">
    <property type="match status" value="1"/>
</dbReference>
<evidence type="ECO:0000259" key="6">
    <source>
        <dbReference type="Pfam" id="PF08543"/>
    </source>
</evidence>
<dbReference type="InterPro" id="IPR013749">
    <property type="entry name" value="PM/HMP-P_kinase-1"/>
</dbReference>
<dbReference type="EC" id="2.7.1.35" evidence="1"/>
<dbReference type="SUPFAM" id="SSF53613">
    <property type="entry name" value="Ribokinase-like"/>
    <property type="match status" value="1"/>
</dbReference>
<evidence type="ECO:0000313" key="7">
    <source>
        <dbReference type="EMBL" id="EFV45969.1"/>
    </source>
</evidence>
<dbReference type="GO" id="GO:0008478">
    <property type="term" value="F:pyridoxal kinase activity"/>
    <property type="evidence" value="ECO:0007669"/>
    <property type="project" value="UniProtKB-EC"/>
</dbReference>